<protein>
    <submittedName>
        <fullName evidence="2">Uncharacterized protein</fullName>
    </submittedName>
</protein>
<dbReference type="Proteomes" id="UP000640333">
    <property type="component" value="Unassembled WGS sequence"/>
</dbReference>
<dbReference type="AlphaFoldDB" id="A0A8J7FTX4"/>
<proteinExistence type="predicted"/>
<dbReference type="RefSeq" id="WP_193955140.1">
    <property type="nucleotide sequence ID" value="NZ_JADEYS010000027.1"/>
</dbReference>
<evidence type="ECO:0000313" key="3">
    <source>
        <dbReference type="Proteomes" id="UP000640333"/>
    </source>
</evidence>
<feature type="chain" id="PRO_5035195288" evidence="1">
    <location>
        <begin position="21"/>
        <end position="100"/>
    </location>
</feature>
<keyword evidence="3" id="KW-1185">Reference proteome</keyword>
<feature type="signal peptide" evidence="1">
    <location>
        <begin position="1"/>
        <end position="20"/>
    </location>
</feature>
<evidence type="ECO:0000256" key="1">
    <source>
        <dbReference type="SAM" id="SignalP"/>
    </source>
</evidence>
<evidence type="ECO:0000313" key="2">
    <source>
        <dbReference type="EMBL" id="MBE9399447.1"/>
    </source>
</evidence>
<gene>
    <name evidence="2" type="ORF">IOQ59_19465</name>
</gene>
<comment type="caution">
    <text evidence="2">The sequence shown here is derived from an EMBL/GenBank/DDBJ whole genome shotgun (WGS) entry which is preliminary data.</text>
</comment>
<sequence length="100" mass="11447">MLRFVALTLVVSLILHLWHATDDEANKSRAFISNNTEVKASVGSVLNIDFKKKLTYHGTTRELGYVEFTYYVRGSADNILIVVRGYGEPTTYKVYRMQKL</sequence>
<dbReference type="EMBL" id="JADEYS010000027">
    <property type="protein sequence ID" value="MBE9399447.1"/>
    <property type="molecule type" value="Genomic_DNA"/>
</dbReference>
<accession>A0A8J7FTX4</accession>
<organism evidence="2 3">
    <name type="scientific">Pontibacterium sinense</name>
    <dbReference type="NCBI Taxonomy" id="2781979"/>
    <lineage>
        <taxon>Bacteria</taxon>
        <taxon>Pseudomonadati</taxon>
        <taxon>Pseudomonadota</taxon>
        <taxon>Gammaproteobacteria</taxon>
        <taxon>Oceanospirillales</taxon>
        <taxon>Oceanospirillaceae</taxon>
        <taxon>Pontibacterium</taxon>
    </lineage>
</organism>
<name>A0A8J7FTX4_9GAMM</name>
<reference evidence="2" key="1">
    <citation type="submission" date="2020-10" db="EMBL/GenBank/DDBJ databases">
        <title>Bacterium isolated from coastal waters sediment.</title>
        <authorList>
            <person name="Chen R.-J."/>
            <person name="Lu D.-C."/>
            <person name="Zhu K.-L."/>
            <person name="Du Z.-J."/>
        </authorList>
    </citation>
    <scope>NUCLEOTIDE SEQUENCE</scope>
    <source>
        <strain evidence="2">N1Y112</strain>
    </source>
</reference>
<keyword evidence="1" id="KW-0732">Signal</keyword>